<name>X0K5C1_FUSO5</name>
<proteinExistence type="predicted"/>
<accession>X0K5C1</accession>
<dbReference type="VEuPathDB" id="FungiDB:FOIG_01813"/>
<dbReference type="InterPro" id="IPR021858">
    <property type="entry name" value="Fun_TF"/>
</dbReference>
<dbReference type="EMBL" id="JH658273">
    <property type="protein sequence ID" value="EXM08749.1"/>
    <property type="molecule type" value="Genomic_DNA"/>
</dbReference>
<reference evidence="2" key="1">
    <citation type="submission" date="2011-11" db="EMBL/GenBank/DDBJ databases">
        <title>The Genome Sequence of Fusarium oxysporum II5.</title>
        <authorList>
            <consortium name="The Broad Institute Genome Sequencing Platform"/>
            <person name="Ma L.-J."/>
            <person name="Gale L.R."/>
            <person name="Schwartz D.C."/>
            <person name="Zhou S."/>
            <person name="Corby-Kistler H."/>
            <person name="Young S.K."/>
            <person name="Zeng Q."/>
            <person name="Gargeya S."/>
            <person name="Fitzgerald M."/>
            <person name="Haas B."/>
            <person name="Abouelleil A."/>
            <person name="Alvarado L."/>
            <person name="Arachchi H.M."/>
            <person name="Berlin A."/>
            <person name="Brown A."/>
            <person name="Chapman S.B."/>
            <person name="Chen Z."/>
            <person name="Dunbar C."/>
            <person name="Freedman E."/>
            <person name="Gearin G."/>
            <person name="Goldberg J."/>
            <person name="Griggs A."/>
            <person name="Gujja S."/>
            <person name="Heiman D."/>
            <person name="Howarth C."/>
            <person name="Larson L."/>
            <person name="Lui A."/>
            <person name="MacDonald P.J.P."/>
            <person name="Montmayeur A."/>
            <person name="Murphy C."/>
            <person name="Neiman D."/>
            <person name="Pearson M."/>
            <person name="Priest M."/>
            <person name="Roberts A."/>
            <person name="Saif S."/>
            <person name="Shea T."/>
            <person name="Shenoy N."/>
            <person name="Sisk P."/>
            <person name="Stolte C."/>
            <person name="Sykes S."/>
            <person name="Wortman J."/>
            <person name="Nusbaum C."/>
            <person name="Birren B."/>
        </authorList>
    </citation>
    <scope>NUCLEOTIDE SEQUENCE [LARGE SCALE GENOMIC DNA]</scope>
    <source>
        <strain evidence="2">54006</strain>
    </source>
</reference>
<evidence type="ECO:0008006" key="3">
    <source>
        <dbReference type="Google" id="ProtNLM"/>
    </source>
</evidence>
<protein>
    <recommendedName>
        <fullName evidence="3">Zn(2)-C6 fungal-type domain-containing protein</fullName>
    </recommendedName>
</protein>
<dbReference type="PANTHER" id="PTHR38791">
    <property type="entry name" value="ZN(II)2CYS6 TRANSCRIPTION FACTOR (EUROFUNG)-RELATED-RELATED"/>
    <property type="match status" value="1"/>
</dbReference>
<dbReference type="Pfam" id="PF11951">
    <property type="entry name" value="Fungal_trans_2"/>
    <property type="match status" value="1"/>
</dbReference>
<dbReference type="GeneID" id="42026988"/>
<dbReference type="InterPro" id="IPR053175">
    <property type="entry name" value="DHMBA_Reg_Transcription_Factor"/>
</dbReference>
<gene>
    <name evidence="2" type="ORF">FOIG_01813</name>
</gene>
<dbReference type="HOGENOM" id="CLU_013866_5_1_1"/>
<sequence>MAEYGYRVRASHNYDATKTTTRNHAVLRMKAFGVKCDLSRPACRQCRRAGSRCDGYREDKSVTFRDQTAETLDKMSFFSNANSLPISPNGNQDILVRPELYQQAKVHPSQDPPSHYPWCRLAVTTEDQALKFFFHHYVVPESGRSPTHPDCHGIIYKRATGPGYMANLVSAVGLAGLAYMRNAPTLLNSASQAFSRALHGICAALMDPSEASSDQTLVAVMLLALYESVTFNSNGDLSSWSRHVHGALALIQLRGAGQLRNRIGRSIFLHLRTEILIDCLQRGQRVPYILINLMAEARGNETAQEAPAARLADIIVNVCAVVALAKEGITDEMNLSSYVSALLSIDTDFKDWAQNLPVEYEYKTRIHTSAREEVEVFMGQYHIYSSVEIANTWNLQRCARIILRQALVEAISTCLPISSSLPILSPLPVSYRDLLLTSGAVIKEISSDICYSVSLILHNIDAAGKSSDLRAAYAVHLLWPLYIAGTTHTASDPLREWIISTMDIINNATGIQKARRIALILQLRCSDRLTATDTN</sequence>
<dbReference type="CDD" id="cd00067">
    <property type="entry name" value="GAL4"/>
    <property type="match status" value="1"/>
</dbReference>
<dbReference type="GO" id="GO:0008270">
    <property type="term" value="F:zinc ion binding"/>
    <property type="evidence" value="ECO:0007669"/>
    <property type="project" value="InterPro"/>
</dbReference>
<dbReference type="GO" id="GO:0000981">
    <property type="term" value="F:DNA-binding transcription factor activity, RNA polymerase II-specific"/>
    <property type="evidence" value="ECO:0007669"/>
    <property type="project" value="InterPro"/>
</dbReference>
<dbReference type="Proteomes" id="UP000030685">
    <property type="component" value="Unassembled WGS sequence"/>
</dbReference>
<keyword evidence="1" id="KW-0539">Nucleus</keyword>
<dbReference type="RefSeq" id="XP_031070838.1">
    <property type="nucleotide sequence ID" value="XM_031198801.1"/>
</dbReference>
<organism evidence="2">
    <name type="scientific">Fusarium odoratissimum (strain NRRL 54006)</name>
    <dbReference type="NCBI Taxonomy" id="1089451"/>
    <lineage>
        <taxon>Eukaryota</taxon>
        <taxon>Fungi</taxon>
        <taxon>Dikarya</taxon>
        <taxon>Ascomycota</taxon>
        <taxon>Pezizomycotina</taxon>
        <taxon>Sordariomycetes</taxon>
        <taxon>Hypocreomycetidae</taxon>
        <taxon>Hypocreales</taxon>
        <taxon>Nectriaceae</taxon>
        <taxon>Fusarium</taxon>
        <taxon>Fusarium oxysporum species complex</taxon>
        <taxon>Fusarium oxysporum f. sp. cubense (strain race 4)</taxon>
    </lineage>
</organism>
<dbReference type="AlphaFoldDB" id="X0K5C1"/>
<evidence type="ECO:0000313" key="2">
    <source>
        <dbReference type="EMBL" id="EXM08749.1"/>
    </source>
</evidence>
<dbReference type="InterPro" id="IPR001138">
    <property type="entry name" value="Zn2Cys6_DnaBD"/>
</dbReference>
<reference evidence="2" key="2">
    <citation type="submission" date="2012-05" db="EMBL/GenBank/DDBJ databases">
        <title>The Genome Annotation of Fusarium oxysporum II5.</title>
        <authorList>
            <consortium name="The Broad Institute Genomics Platform"/>
            <person name="Ma L.-J."/>
            <person name="Corby-Kistler H."/>
            <person name="Broz K."/>
            <person name="Gale L.R."/>
            <person name="Jonkers W."/>
            <person name="O'Donnell K."/>
            <person name="Ploetz R."/>
            <person name="Steinberg C."/>
            <person name="Schwartz D.C."/>
            <person name="VanEtten H."/>
            <person name="Zhou S."/>
            <person name="Young S.K."/>
            <person name="Zeng Q."/>
            <person name="Gargeya S."/>
            <person name="Fitzgerald M."/>
            <person name="Abouelleil A."/>
            <person name="Alvarado L."/>
            <person name="Chapman S.B."/>
            <person name="Gainer-Dewar J."/>
            <person name="Goldberg J."/>
            <person name="Griggs A."/>
            <person name="Gujja S."/>
            <person name="Hansen M."/>
            <person name="Howarth C."/>
            <person name="Imamovic A."/>
            <person name="Ireland A."/>
            <person name="Larimer J."/>
            <person name="McCowan C."/>
            <person name="Murphy C."/>
            <person name="Pearson M."/>
            <person name="Poon T.W."/>
            <person name="Priest M."/>
            <person name="Roberts A."/>
            <person name="Saif S."/>
            <person name="Shea T."/>
            <person name="Sykes S."/>
            <person name="Wortman J."/>
            <person name="Nusbaum C."/>
            <person name="Birren B."/>
        </authorList>
    </citation>
    <scope>NUCLEOTIDE SEQUENCE</scope>
    <source>
        <strain evidence="2">54006</strain>
    </source>
</reference>
<evidence type="ECO:0000256" key="1">
    <source>
        <dbReference type="ARBA" id="ARBA00023242"/>
    </source>
</evidence>